<sequence>MFSSARSLFRMTRNGSLTPFRIIVDGQCVWLAHGAVFGFSAVAGLLTALRLKHSGGFPDFGAFDLWVTLACGFGGLAALVLAGNKMGGSGVRGLVRAFYGALWITCVGAIIAGTLALPLYGTMFAPLMLGITFVGSPELALLWFANFLAIHVLMWGYRSKQDRFFERIKEAAAEPRRAAPKSDIAAKFPPLTPVNP</sequence>
<feature type="transmembrane region" description="Helical" evidence="2">
    <location>
        <begin position="140"/>
        <end position="157"/>
    </location>
</feature>
<evidence type="ECO:0000313" key="3">
    <source>
        <dbReference type="EMBL" id="NIY72481.1"/>
    </source>
</evidence>
<dbReference type="RefSeq" id="WP_167637873.1">
    <property type="nucleotide sequence ID" value="NZ_JAATOP010000005.1"/>
</dbReference>
<name>A0ABX0VZ12_9RHOB</name>
<evidence type="ECO:0000256" key="1">
    <source>
        <dbReference type="SAM" id="MobiDB-lite"/>
    </source>
</evidence>
<comment type="caution">
    <text evidence="3">The sequence shown here is derived from an EMBL/GenBank/DDBJ whole genome shotgun (WGS) entry which is preliminary data.</text>
</comment>
<reference evidence="3 4" key="1">
    <citation type="submission" date="2020-03" db="EMBL/GenBank/DDBJ databases">
        <title>Bacterial isolates of synthetic phycosphere.</title>
        <authorList>
            <person name="Fu H."/>
            <person name="Moran M.A."/>
        </authorList>
    </citation>
    <scope>NUCLEOTIDE SEQUENCE [LARGE SCALE GENOMIC DNA]</scope>
    <source>
        <strain evidence="3 4">HF1</strain>
    </source>
</reference>
<keyword evidence="2" id="KW-1133">Transmembrane helix</keyword>
<keyword evidence="2" id="KW-0472">Membrane</keyword>
<feature type="transmembrane region" description="Helical" evidence="2">
    <location>
        <begin position="63"/>
        <end position="82"/>
    </location>
</feature>
<accession>A0ABX0VZ12</accession>
<evidence type="ECO:0000256" key="2">
    <source>
        <dbReference type="SAM" id="Phobius"/>
    </source>
</evidence>
<keyword evidence="4" id="KW-1185">Reference proteome</keyword>
<evidence type="ECO:0000313" key="4">
    <source>
        <dbReference type="Proteomes" id="UP000709466"/>
    </source>
</evidence>
<feature type="transmembrane region" description="Helical" evidence="2">
    <location>
        <begin position="28"/>
        <end position="51"/>
    </location>
</feature>
<keyword evidence="2" id="KW-0812">Transmembrane</keyword>
<gene>
    <name evidence="3" type="ORF">HCZ30_08535</name>
</gene>
<protein>
    <submittedName>
        <fullName evidence="3">Uncharacterized protein</fullName>
    </submittedName>
</protein>
<feature type="region of interest" description="Disordered" evidence="1">
    <location>
        <begin position="175"/>
        <end position="196"/>
    </location>
</feature>
<dbReference type="Proteomes" id="UP000709466">
    <property type="component" value="Unassembled WGS sequence"/>
</dbReference>
<dbReference type="EMBL" id="JAATOP010000005">
    <property type="protein sequence ID" value="NIY72481.1"/>
    <property type="molecule type" value="Genomic_DNA"/>
</dbReference>
<feature type="transmembrane region" description="Helical" evidence="2">
    <location>
        <begin position="94"/>
        <end position="120"/>
    </location>
</feature>
<proteinExistence type="predicted"/>
<organism evidence="3 4">
    <name type="scientific">Marivivens donghaensis</name>
    <dbReference type="NCBI Taxonomy" id="1699413"/>
    <lineage>
        <taxon>Bacteria</taxon>
        <taxon>Pseudomonadati</taxon>
        <taxon>Pseudomonadota</taxon>
        <taxon>Alphaproteobacteria</taxon>
        <taxon>Rhodobacterales</taxon>
        <taxon>Paracoccaceae</taxon>
        <taxon>Marivivens group</taxon>
        <taxon>Marivivens</taxon>
    </lineage>
</organism>